<protein>
    <submittedName>
        <fullName evidence="1">Uncharacterized protein</fullName>
    </submittedName>
</protein>
<proteinExistence type="predicted"/>
<organism evidence="1 2">
    <name type="scientific">Pyrenophora seminiperda CCB06</name>
    <dbReference type="NCBI Taxonomy" id="1302712"/>
    <lineage>
        <taxon>Eukaryota</taxon>
        <taxon>Fungi</taxon>
        <taxon>Dikarya</taxon>
        <taxon>Ascomycota</taxon>
        <taxon>Pezizomycotina</taxon>
        <taxon>Dothideomycetes</taxon>
        <taxon>Pleosporomycetidae</taxon>
        <taxon>Pleosporales</taxon>
        <taxon>Pleosporineae</taxon>
        <taxon>Pleosporaceae</taxon>
        <taxon>Pyrenophora</taxon>
    </lineage>
</organism>
<dbReference type="Proteomes" id="UP000265663">
    <property type="component" value="Unassembled WGS sequence"/>
</dbReference>
<dbReference type="OrthoDB" id="3683120at2759"/>
<reference evidence="1 2" key="1">
    <citation type="journal article" date="2014" name="PLoS ONE">
        <title>De novo Genome Assembly of the Fungal Plant Pathogen Pyrenophora semeniperda.</title>
        <authorList>
            <person name="Soliai M.M."/>
            <person name="Meyer S.E."/>
            <person name="Udall J.A."/>
            <person name="Elzinga D.E."/>
            <person name="Hermansen R.A."/>
            <person name="Bodily P.M."/>
            <person name="Hart A.A."/>
            <person name="Coleman C.E."/>
        </authorList>
    </citation>
    <scope>NUCLEOTIDE SEQUENCE [LARGE SCALE GENOMIC DNA]</scope>
    <source>
        <strain evidence="1 2">CCB06</strain>
        <tissue evidence="1">Mycelium</tissue>
    </source>
</reference>
<dbReference type="AlphaFoldDB" id="A0A3M7M6J5"/>
<sequence>MAITTGFVAAIAALSNKPSPASYSAIHQLARFDNLSGPPVAIQEIGQYLDLFFQGIYLVPTLNLPGQPGVKPNTPSNMAGFNIVNPVTLLNGPASMTTNYPDSTVDFFDFESLWFGCVLPTQETIASLPVSCVITISGFSDIAGTRKVAEQKEQFRVDGLISSLIGGTPIGGQPITASAQMVKAEWSSKFRGLRKVVFAVDNQSPLSGVLSVALLDTMRYTVWSKSSEHEVFSFSESG</sequence>
<evidence type="ECO:0000313" key="2">
    <source>
        <dbReference type="Proteomes" id="UP000265663"/>
    </source>
</evidence>
<accession>A0A3M7M6J5</accession>
<gene>
    <name evidence="1" type="ORF">GMOD_00000167</name>
</gene>
<name>A0A3M7M6J5_9PLEO</name>
<keyword evidence="2" id="KW-1185">Reference proteome</keyword>
<evidence type="ECO:0000313" key="1">
    <source>
        <dbReference type="EMBL" id="RMZ70113.1"/>
    </source>
</evidence>
<dbReference type="EMBL" id="KE747824">
    <property type="protein sequence ID" value="RMZ70113.1"/>
    <property type="molecule type" value="Genomic_DNA"/>
</dbReference>